<reference evidence="2 3" key="1">
    <citation type="journal article" date="2015" name="Stand. Genomic Sci.">
        <title>Genomic Encyclopedia of Bacterial and Archaeal Type Strains, Phase III: the genomes of soil and plant-associated and newly described type strains.</title>
        <authorList>
            <person name="Whitman W.B."/>
            <person name="Woyke T."/>
            <person name="Klenk H.P."/>
            <person name="Zhou Y."/>
            <person name="Lilburn T.G."/>
            <person name="Beck B.J."/>
            <person name="De Vos P."/>
            <person name="Vandamme P."/>
            <person name="Eisen J.A."/>
            <person name="Garrity G."/>
            <person name="Hugenholtz P."/>
            <person name="Kyrpides N.C."/>
        </authorList>
    </citation>
    <scope>NUCLEOTIDE SEQUENCE [LARGE SCALE GENOMIC DNA]</scope>
    <source>
        <strain evidence="2 3">DSM 64</strain>
    </source>
</reference>
<evidence type="ECO:0000313" key="3">
    <source>
        <dbReference type="Proteomes" id="UP000321485"/>
    </source>
</evidence>
<dbReference type="RefSeq" id="WP_146872328.1">
    <property type="nucleotide sequence ID" value="NZ_VJWE01000019.1"/>
</dbReference>
<dbReference type="GeneID" id="51113514"/>
<dbReference type="PRINTS" id="PR00111">
    <property type="entry name" value="ABHYDROLASE"/>
</dbReference>
<dbReference type="SUPFAM" id="SSF53474">
    <property type="entry name" value="alpha/beta-Hydrolases"/>
    <property type="match status" value="1"/>
</dbReference>
<dbReference type="PANTHER" id="PTHR43798">
    <property type="entry name" value="MONOACYLGLYCEROL LIPASE"/>
    <property type="match status" value="1"/>
</dbReference>
<dbReference type="InterPro" id="IPR050266">
    <property type="entry name" value="AB_hydrolase_sf"/>
</dbReference>
<proteinExistence type="predicted"/>
<dbReference type="PRINTS" id="PR00412">
    <property type="entry name" value="EPOXHYDRLASE"/>
</dbReference>
<dbReference type="GO" id="GO:0046464">
    <property type="term" value="P:acylglycerol catabolic process"/>
    <property type="evidence" value="ECO:0007669"/>
    <property type="project" value="TreeGrafter"/>
</dbReference>
<dbReference type="InterPro" id="IPR000073">
    <property type="entry name" value="AB_hydrolase_1"/>
</dbReference>
<dbReference type="PANTHER" id="PTHR43798:SF5">
    <property type="entry name" value="MONOACYLGLYCEROL LIPASE ABHD6"/>
    <property type="match status" value="1"/>
</dbReference>
<dbReference type="InterPro" id="IPR029058">
    <property type="entry name" value="AB_hydrolase_fold"/>
</dbReference>
<dbReference type="GO" id="GO:0016020">
    <property type="term" value="C:membrane"/>
    <property type="evidence" value="ECO:0007669"/>
    <property type="project" value="TreeGrafter"/>
</dbReference>
<accession>A0A561X996</accession>
<dbReference type="GO" id="GO:0047372">
    <property type="term" value="F:monoacylglycerol lipase activity"/>
    <property type="evidence" value="ECO:0007669"/>
    <property type="project" value="TreeGrafter"/>
</dbReference>
<comment type="caution">
    <text evidence="2">The sequence shown here is derived from an EMBL/GenBank/DDBJ whole genome shotgun (WGS) entry which is preliminary data.</text>
</comment>
<dbReference type="EMBL" id="VJWE01000019">
    <property type="protein sequence ID" value="TWG32687.1"/>
    <property type="molecule type" value="Genomic_DNA"/>
</dbReference>
<dbReference type="Proteomes" id="UP000321485">
    <property type="component" value="Unassembled WGS sequence"/>
</dbReference>
<organism evidence="2 3">
    <name type="scientific">Acidovorax delafieldii</name>
    <name type="common">Pseudomonas delafieldii</name>
    <dbReference type="NCBI Taxonomy" id="47920"/>
    <lineage>
        <taxon>Bacteria</taxon>
        <taxon>Pseudomonadati</taxon>
        <taxon>Pseudomonadota</taxon>
        <taxon>Betaproteobacteria</taxon>
        <taxon>Burkholderiales</taxon>
        <taxon>Comamonadaceae</taxon>
        <taxon>Acidovorax</taxon>
    </lineage>
</organism>
<dbReference type="InterPro" id="IPR000639">
    <property type="entry name" value="Epox_hydrolase-like"/>
</dbReference>
<protein>
    <submittedName>
        <fullName evidence="2">Pimeloyl-ACP methyl ester carboxylesterase</fullName>
    </submittedName>
</protein>
<gene>
    <name evidence="2" type="ORF">ATF69_4484</name>
</gene>
<dbReference type="Pfam" id="PF00561">
    <property type="entry name" value="Abhydrolase_1"/>
    <property type="match status" value="1"/>
</dbReference>
<dbReference type="AlphaFoldDB" id="A0A561X996"/>
<sequence length="336" mass="36631">MKRITISVATALVLGTAGLYYGAPSLFKEPLLRANRHLSGLEEKTTNAAMHAIHYLDNGTPPTPAPAVGSGADAGTPIVLLHGIFAEKDHWVDFARPLTGQYRVIAPDIAGFGESTRRDDQAYDYAAHVTRLAAFLDVLGLAQVHLAGNSMGGTIAALFALRYPERVASVAFIGAPHGIRSPQPSTMDRLIDAGQRPLVAHNATAFKAMMELVFEKRPFLPYPILHASEQDALRNAASNTRLWDAQLKDRYLLEQHLARLQQHPTLVLWGDSDRVFDRSGLQTVQKLLPQAHIAALPGIGHLPMMEAPADTAQRYARFLEPSSAPQAANHAHFNKK</sequence>
<evidence type="ECO:0000313" key="2">
    <source>
        <dbReference type="EMBL" id="TWG32687.1"/>
    </source>
</evidence>
<evidence type="ECO:0000259" key="1">
    <source>
        <dbReference type="Pfam" id="PF00561"/>
    </source>
</evidence>
<dbReference type="Gene3D" id="3.40.50.1820">
    <property type="entry name" value="alpha/beta hydrolase"/>
    <property type="match status" value="1"/>
</dbReference>
<feature type="domain" description="AB hydrolase-1" evidence="1">
    <location>
        <begin position="77"/>
        <end position="308"/>
    </location>
</feature>
<name>A0A561X996_ACIDE</name>